<dbReference type="PANTHER" id="PTHR48050">
    <property type="entry name" value="STEROL 3-BETA-GLUCOSYLTRANSFERASE"/>
    <property type="match status" value="1"/>
</dbReference>
<organism evidence="3 4">
    <name type="scientific">Aeoliella straminimaris</name>
    <dbReference type="NCBI Taxonomy" id="2954799"/>
    <lineage>
        <taxon>Bacteria</taxon>
        <taxon>Pseudomonadati</taxon>
        <taxon>Planctomycetota</taxon>
        <taxon>Planctomycetia</taxon>
        <taxon>Pirellulales</taxon>
        <taxon>Lacipirellulaceae</taxon>
        <taxon>Aeoliella</taxon>
    </lineage>
</organism>
<dbReference type="RefSeq" id="WP_252854829.1">
    <property type="nucleotide sequence ID" value="NZ_JAMXLR010000077.1"/>
</dbReference>
<keyword evidence="4" id="KW-1185">Reference proteome</keyword>
<dbReference type="Pfam" id="PF06722">
    <property type="entry name" value="EryCIII-like_C"/>
    <property type="match status" value="1"/>
</dbReference>
<dbReference type="CDD" id="cd03784">
    <property type="entry name" value="GT1_Gtf-like"/>
    <property type="match status" value="1"/>
</dbReference>
<dbReference type="Proteomes" id="UP001155241">
    <property type="component" value="Unassembled WGS sequence"/>
</dbReference>
<evidence type="ECO:0000259" key="1">
    <source>
        <dbReference type="Pfam" id="PF03033"/>
    </source>
</evidence>
<dbReference type="InterPro" id="IPR050426">
    <property type="entry name" value="Glycosyltransferase_28"/>
</dbReference>
<feature type="domain" description="Erythromycin biosynthesis protein CIII-like C-terminal" evidence="2">
    <location>
        <begin position="295"/>
        <end position="392"/>
    </location>
</feature>
<comment type="caution">
    <text evidence="3">The sequence shown here is derived from an EMBL/GenBank/DDBJ whole genome shotgun (WGS) entry which is preliminary data.</text>
</comment>
<dbReference type="Gene3D" id="3.40.50.2000">
    <property type="entry name" value="Glycogen Phosphorylase B"/>
    <property type="match status" value="2"/>
</dbReference>
<dbReference type="PANTHER" id="PTHR48050:SF13">
    <property type="entry name" value="STEROL 3-BETA-GLUCOSYLTRANSFERASE UGT80A2"/>
    <property type="match status" value="1"/>
</dbReference>
<dbReference type="GO" id="GO:0008194">
    <property type="term" value="F:UDP-glycosyltransferase activity"/>
    <property type="evidence" value="ECO:0007669"/>
    <property type="project" value="InterPro"/>
</dbReference>
<dbReference type="InterPro" id="IPR002213">
    <property type="entry name" value="UDP_glucos_trans"/>
</dbReference>
<evidence type="ECO:0000259" key="2">
    <source>
        <dbReference type="Pfam" id="PF06722"/>
    </source>
</evidence>
<proteinExistence type="predicted"/>
<reference evidence="3" key="1">
    <citation type="submission" date="2022-06" db="EMBL/GenBank/DDBJ databases">
        <title>Aeoliella straminimaris, a novel planctomycete from sediments.</title>
        <authorList>
            <person name="Vitorino I.R."/>
            <person name="Lage O.M."/>
        </authorList>
    </citation>
    <scope>NUCLEOTIDE SEQUENCE</scope>
    <source>
        <strain evidence="3">ICT_H6.2</strain>
    </source>
</reference>
<gene>
    <name evidence="3" type="ORF">NG895_22690</name>
</gene>
<dbReference type="GO" id="GO:0016758">
    <property type="term" value="F:hexosyltransferase activity"/>
    <property type="evidence" value="ECO:0007669"/>
    <property type="project" value="InterPro"/>
</dbReference>
<accession>A0A9X2FHB6</accession>
<dbReference type="GO" id="GO:0033072">
    <property type="term" value="P:vancomycin biosynthetic process"/>
    <property type="evidence" value="ECO:0007669"/>
    <property type="project" value="UniProtKB-ARBA"/>
</dbReference>
<dbReference type="SUPFAM" id="SSF53756">
    <property type="entry name" value="UDP-Glycosyltransferase/glycogen phosphorylase"/>
    <property type="match status" value="1"/>
</dbReference>
<name>A0A9X2FHB6_9BACT</name>
<dbReference type="GO" id="GO:0005975">
    <property type="term" value="P:carbohydrate metabolic process"/>
    <property type="evidence" value="ECO:0007669"/>
    <property type="project" value="InterPro"/>
</dbReference>
<protein>
    <submittedName>
        <fullName evidence="3">Glycosyltransferase</fullName>
    </submittedName>
</protein>
<evidence type="ECO:0000313" key="4">
    <source>
        <dbReference type="Proteomes" id="UP001155241"/>
    </source>
</evidence>
<dbReference type="Pfam" id="PF03033">
    <property type="entry name" value="Glyco_transf_28"/>
    <property type="match status" value="1"/>
</dbReference>
<dbReference type="EMBL" id="JAMXLR010000077">
    <property type="protein sequence ID" value="MCO6046714.1"/>
    <property type="molecule type" value="Genomic_DNA"/>
</dbReference>
<dbReference type="InterPro" id="IPR010610">
    <property type="entry name" value="EryCIII-like_C"/>
</dbReference>
<evidence type="ECO:0000313" key="3">
    <source>
        <dbReference type="EMBL" id="MCO6046714.1"/>
    </source>
</evidence>
<dbReference type="AlphaFoldDB" id="A0A9X2FHB6"/>
<dbReference type="InterPro" id="IPR004276">
    <property type="entry name" value="GlycoTrans_28_N"/>
</dbReference>
<sequence length="426" mass="47197">MHFIVTAIGSYGDVHPMVGVGKRLAERGHRVTIVTNPYFAPVVEAAGLDLASVLSTDDYLRLIEYPHIWHPTKSVPYLFREAVVNLMRPLYALLEELYTPGETVVAAHTLDAASRVFRERTGARVATVTFAPQAIWSRHEPPKLGAVPVGPDWPRWWNDIFFWFGNRLVIDPSLAKPLNSWRRELDLPPVRRLFPDWWFAADTNVCLFPEWFGPVQPDWPRPVEAVGFPLWDAGDTTALPGDVQAFVAEGQPPLVFTPGTANTQAADFFRVAVEVCQRLDRRGLLLTKFAGQVPNDLPPGVKHVEFVPLSRLLPSCAAFVHHGGIGSCSQGLAAGVPQLVRPMAFDQYDNVARLRRLGVAEQVVGQRFTAPRVAQAIERLIDSPAVAESCREHARRCQTNGLDRACDLLEGVGQMRLNAMSLAPEG</sequence>
<feature type="domain" description="Glycosyltransferase family 28 N-terminal" evidence="1">
    <location>
        <begin position="3"/>
        <end position="73"/>
    </location>
</feature>